<comment type="subcellular location">
    <subcellularLocation>
        <location evidence="3">Cytoplasm</location>
    </subcellularLocation>
</comment>
<evidence type="ECO:0000259" key="17">
    <source>
        <dbReference type="PROSITE" id="PS51387"/>
    </source>
</evidence>
<dbReference type="GO" id="GO:0008360">
    <property type="term" value="P:regulation of cell shape"/>
    <property type="evidence" value="ECO:0007669"/>
    <property type="project" value="UniProtKB-KW"/>
</dbReference>
<evidence type="ECO:0000256" key="7">
    <source>
        <dbReference type="ARBA" id="ARBA00022618"/>
    </source>
</evidence>
<keyword evidence="14" id="KW-0131">Cell cycle</keyword>
<dbReference type="PROSITE" id="PS51387">
    <property type="entry name" value="FAD_PCMH"/>
    <property type="match status" value="1"/>
</dbReference>
<dbReference type="GO" id="GO:0005829">
    <property type="term" value="C:cytosol"/>
    <property type="evidence" value="ECO:0007669"/>
    <property type="project" value="TreeGrafter"/>
</dbReference>
<comment type="catalytic activity">
    <reaction evidence="16">
        <text>UDP-N-acetyl-alpha-D-muramate + NADP(+) = UDP-N-acetyl-3-O-(1-carboxyvinyl)-alpha-D-glucosamine + NADPH + H(+)</text>
        <dbReference type="Rhea" id="RHEA:12248"/>
        <dbReference type="ChEBI" id="CHEBI:15378"/>
        <dbReference type="ChEBI" id="CHEBI:57783"/>
        <dbReference type="ChEBI" id="CHEBI:58349"/>
        <dbReference type="ChEBI" id="CHEBI:68483"/>
        <dbReference type="ChEBI" id="CHEBI:70757"/>
        <dbReference type="EC" id="1.3.1.98"/>
    </reaction>
</comment>
<dbReference type="GO" id="GO:0051301">
    <property type="term" value="P:cell division"/>
    <property type="evidence" value="ECO:0007669"/>
    <property type="project" value="UniProtKB-KW"/>
</dbReference>
<keyword evidence="8" id="KW-0285">Flavoprotein</keyword>
<keyword evidence="13 18" id="KW-0560">Oxidoreductase</keyword>
<evidence type="ECO:0000256" key="8">
    <source>
        <dbReference type="ARBA" id="ARBA00022630"/>
    </source>
</evidence>
<dbReference type="NCBIfam" id="NF010480">
    <property type="entry name" value="PRK13905.1"/>
    <property type="match status" value="1"/>
</dbReference>
<dbReference type="Pfam" id="PF02873">
    <property type="entry name" value="MurB_C"/>
    <property type="match status" value="1"/>
</dbReference>
<dbReference type="PANTHER" id="PTHR21071:SF4">
    <property type="entry name" value="UDP-N-ACETYLENOLPYRUVOYLGLUCOSAMINE REDUCTASE"/>
    <property type="match status" value="1"/>
</dbReference>
<dbReference type="Pfam" id="PF01565">
    <property type="entry name" value="FAD_binding_4"/>
    <property type="match status" value="1"/>
</dbReference>
<comment type="cofactor">
    <cofactor evidence="1">
        <name>FAD</name>
        <dbReference type="ChEBI" id="CHEBI:57692"/>
    </cofactor>
</comment>
<evidence type="ECO:0000313" key="18">
    <source>
        <dbReference type="EMBL" id="VAX11577.1"/>
    </source>
</evidence>
<reference evidence="18" key="1">
    <citation type="submission" date="2018-06" db="EMBL/GenBank/DDBJ databases">
        <authorList>
            <person name="Zhirakovskaya E."/>
        </authorList>
    </citation>
    <scope>NUCLEOTIDE SEQUENCE</scope>
</reference>
<dbReference type="InterPro" id="IPR016166">
    <property type="entry name" value="FAD-bd_PCMH"/>
</dbReference>
<evidence type="ECO:0000256" key="15">
    <source>
        <dbReference type="ARBA" id="ARBA00023316"/>
    </source>
</evidence>
<name>A0A3B1C3T5_9ZZZZ</name>
<evidence type="ECO:0000256" key="10">
    <source>
        <dbReference type="ARBA" id="ARBA00022857"/>
    </source>
</evidence>
<dbReference type="SUPFAM" id="SSF56176">
    <property type="entry name" value="FAD-binding/transporter-associated domain-like"/>
    <property type="match status" value="1"/>
</dbReference>
<dbReference type="UniPathway" id="UPA00219"/>
<evidence type="ECO:0000256" key="13">
    <source>
        <dbReference type="ARBA" id="ARBA00023002"/>
    </source>
</evidence>
<evidence type="ECO:0000256" key="4">
    <source>
        <dbReference type="ARBA" id="ARBA00004752"/>
    </source>
</evidence>
<dbReference type="GO" id="GO:0009252">
    <property type="term" value="P:peptidoglycan biosynthetic process"/>
    <property type="evidence" value="ECO:0007669"/>
    <property type="project" value="UniProtKB-UniPathway"/>
</dbReference>
<evidence type="ECO:0000256" key="1">
    <source>
        <dbReference type="ARBA" id="ARBA00001974"/>
    </source>
</evidence>
<dbReference type="GO" id="GO:0071949">
    <property type="term" value="F:FAD binding"/>
    <property type="evidence" value="ECO:0007669"/>
    <property type="project" value="InterPro"/>
</dbReference>
<dbReference type="InterPro" id="IPR036635">
    <property type="entry name" value="MurB_C_sf"/>
</dbReference>
<dbReference type="EMBL" id="UOFY01000071">
    <property type="protein sequence ID" value="VAX11577.1"/>
    <property type="molecule type" value="Genomic_DNA"/>
</dbReference>
<evidence type="ECO:0000256" key="14">
    <source>
        <dbReference type="ARBA" id="ARBA00023306"/>
    </source>
</evidence>
<evidence type="ECO:0000256" key="2">
    <source>
        <dbReference type="ARBA" id="ARBA00003921"/>
    </source>
</evidence>
<dbReference type="AlphaFoldDB" id="A0A3B1C3T5"/>
<dbReference type="HAMAP" id="MF_00037">
    <property type="entry name" value="MurB"/>
    <property type="match status" value="1"/>
</dbReference>
<dbReference type="Gene3D" id="3.30.43.10">
    <property type="entry name" value="Uridine Diphospho-n-acetylenolpyruvylglucosamine Reductase, domain 2"/>
    <property type="match status" value="1"/>
</dbReference>
<evidence type="ECO:0000256" key="3">
    <source>
        <dbReference type="ARBA" id="ARBA00004496"/>
    </source>
</evidence>
<evidence type="ECO:0000256" key="11">
    <source>
        <dbReference type="ARBA" id="ARBA00022960"/>
    </source>
</evidence>
<keyword evidence="11" id="KW-0133">Cell shape</keyword>
<evidence type="ECO:0000256" key="9">
    <source>
        <dbReference type="ARBA" id="ARBA00022827"/>
    </source>
</evidence>
<dbReference type="GO" id="GO:0071555">
    <property type="term" value="P:cell wall organization"/>
    <property type="evidence" value="ECO:0007669"/>
    <property type="project" value="UniProtKB-KW"/>
</dbReference>
<keyword evidence="6" id="KW-0963">Cytoplasm</keyword>
<gene>
    <name evidence="18" type="ORF">MNBD_GAMMA25-1564</name>
</gene>
<dbReference type="Gene3D" id="3.30.465.10">
    <property type="match status" value="1"/>
</dbReference>
<protein>
    <recommendedName>
        <fullName evidence="5">UDP-N-acetylmuramate dehydrogenase</fullName>
        <ecNumber evidence="5">1.3.1.98</ecNumber>
    </recommendedName>
</protein>
<dbReference type="NCBIfam" id="TIGR00179">
    <property type="entry name" value="murB"/>
    <property type="match status" value="1"/>
</dbReference>
<evidence type="ECO:0000256" key="12">
    <source>
        <dbReference type="ARBA" id="ARBA00022984"/>
    </source>
</evidence>
<dbReference type="EC" id="1.3.1.98" evidence="5"/>
<dbReference type="InterPro" id="IPR016169">
    <property type="entry name" value="FAD-bd_PCMH_sub2"/>
</dbReference>
<accession>A0A3B1C3T5</accession>
<dbReference type="Gene3D" id="3.90.78.10">
    <property type="entry name" value="UDP-N-acetylenolpyruvoylglucosamine reductase, C-terminal domain"/>
    <property type="match status" value="1"/>
</dbReference>
<evidence type="ECO:0000256" key="16">
    <source>
        <dbReference type="ARBA" id="ARBA00048914"/>
    </source>
</evidence>
<dbReference type="InterPro" id="IPR003170">
    <property type="entry name" value="MurB"/>
</dbReference>
<dbReference type="InterPro" id="IPR011601">
    <property type="entry name" value="MurB_C"/>
</dbReference>
<keyword evidence="9" id="KW-0274">FAD</keyword>
<dbReference type="InterPro" id="IPR036318">
    <property type="entry name" value="FAD-bd_PCMH-like_sf"/>
</dbReference>
<keyword evidence="7" id="KW-0132">Cell division</keyword>
<feature type="domain" description="FAD-binding PCMH-type" evidence="17">
    <location>
        <begin position="28"/>
        <end position="192"/>
    </location>
</feature>
<keyword evidence="10" id="KW-0521">NADP</keyword>
<evidence type="ECO:0000256" key="6">
    <source>
        <dbReference type="ARBA" id="ARBA00022490"/>
    </source>
</evidence>
<comment type="function">
    <text evidence="2">Cell wall formation.</text>
</comment>
<dbReference type="PANTHER" id="PTHR21071">
    <property type="entry name" value="UDP-N-ACETYLENOLPYRUVOYLGLUCOSAMINE REDUCTASE"/>
    <property type="match status" value="1"/>
</dbReference>
<sequence length="301" mass="32707">MMNAKQSVSLNGEQRLQEPMTAHTSWRVGGVAEEFYRPADIEDLAVFIRSLDEATVLHWIGLGSNVLIRDGGLAGVVICTSGVMKSLQFLENNRVRVEAGLAMPQLARQCARQGLRGTEFLCGIPGTIGGGLAMNAGALGGEIWDLIESVETVDRQGQLHQRRFNEYEVAYRKVVGPLDEWFVAATLQLSPGDSVESLQQIKTHLARRSATQPTQWPNAGSVFRNPPDDYAARLIESAGLKNSCVGGACISEKHANFIINTGSACAADIEALIEKIEQQVKAEYGIELVREVKIFGDRGVA</sequence>
<keyword evidence="12" id="KW-0573">Peptidoglycan synthesis</keyword>
<comment type="pathway">
    <text evidence="4">Cell wall biogenesis; peptidoglycan biosynthesis.</text>
</comment>
<evidence type="ECO:0000256" key="5">
    <source>
        <dbReference type="ARBA" id="ARBA00012518"/>
    </source>
</evidence>
<proteinExistence type="inferred from homology"/>
<dbReference type="InterPro" id="IPR006094">
    <property type="entry name" value="Oxid_FAD_bind_N"/>
</dbReference>
<dbReference type="InterPro" id="IPR016167">
    <property type="entry name" value="FAD-bd_PCMH_sub1"/>
</dbReference>
<organism evidence="18">
    <name type="scientific">hydrothermal vent metagenome</name>
    <dbReference type="NCBI Taxonomy" id="652676"/>
    <lineage>
        <taxon>unclassified sequences</taxon>
        <taxon>metagenomes</taxon>
        <taxon>ecological metagenomes</taxon>
    </lineage>
</organism>
<keyword evidence="15" id="KW-0961">Cell wall biogenesis/degradation</keyword>
<dbReference type="SUPFAM" id="SSF56194">
    <property type="entry name" value="Uridine diphospho-N-Acetylenolpyruvylglucosamine reductase, MurB, C-terminal domain"/>
    <property type="match status" value="1"/>
</dbReference>
<dbReference type="GO" id="GO:0008762">
    <property type="term" value="F:UDP-N-acetylmuramate dehydrogenase activity"/>
    <property type="evidence" value="ECO:0007669"/>
    <property type="project" value="UniProtKB-EC"/>
</dbReference>